<dbReference type="PANTHER" id="PTHR32166">
    <property type="entry name" value="OSJNBA0013A04.12 PROTEIN"/>
    <property type="match status" value="1"/>
</dbReference>
<dbReference type="SUPFAM" id="SSF53098">
    <property type="entry name" value="Ribonuclease H-like"/>
    <property type="match status" value="1"/>
</dbReference>
<dbReference type="AlphaFoldDB" id="A0AAF1B2C2"/>
<feature type="domain" description="BED-type" evidence="6">
    <location>
        <begin position="11"/>
        <end position="73"/>
    </location>
</feature>
<keyword evidence="5" id="KW-0472">Membrane</keyword>
<reference evidence="7" key="2">
    <citation type="submission" date="2022-03" db="EMBL/GenBank/DDBJ databases">
        <title>Draft title - Genomic analysis of global carrot germplasm unveils the trajectory of domestication and the origin of high carotenoid orange carrot.</title>
        <authorList>
            <person name="Iorizzo M."/>
            <person name="Ellison S."/>
            <person name="Senalik D."/>
            <person name="Macko-Podgorni A."/>
            <person name="Grzebelus D."/>
            <person name="Bostan H."/>
            <person name="Rolling W."/>
            <person name="Curaba J."/>
            <person name="Simon P."/>
        </authorList>
    </citation>
    <scope>NUCLEOTIDE SEQUENCE</scope>
    <source>
        <tissue evidence="7">Leaf</tissue>
    </source>
</reference>
<dbReference type="InterPro" id="IPR003656">
    <property type="entry name" value="Znf_BED"/>
</dbReference>
<evidence type="ECO:0000256" key="5">
    <source>
        <dbReference type="SAM" id="Phobius"/>
    </source>
</evidence>
<evidence type="ECO:0000256" key="4">
    <source>
        <dbReference type="PROSITE-ProRule" id="PRU00027"/>
    </source>
</evidence>
<dbReference type="GO" id="GO:0003677">
    <property type="term" value="F:DNA binding"/>
    <property type="evidence" value="ECO:0007669"/>
    <property type="project" value="InterPro"/>
</dbReference>
<dbReference type="PROSITE" id="PS50808">
    <property type="entry name" value="ZF_BED"/>
    <property type="match status" value="1"/>
</dbReference>
<dbReference type="Pfam" id="PF04937">
    <property type="entry name" value="DUF659"/>
    <property type="match status" value="1"/>
</dbReference>
<evidence type="ECO:0000256" key="1">
    <source>
        <dbReference type="ARBA" id="ARBA00022723"/>
    </source>
</evidence>
<gene>
    <name evidence="7" type="ORF">DCAR_0520282</name>
</gene>
<accession>A0AAF1B2C2</accession>
<organism evidence="7 8">
    <name type="scientific">Daucus carota subsp. sativus</name>
    <name type="common">Carrot</name>
    <dbReference type="NCBI Taxonomy" id="79200"/>
    <lineage>
        <taxon>Eukaryota</taxon>
        <taxon>Viridiplantae</taxon>
        <taxon>Streptophyta</taxon>
        <taxon>Embryophyta</taxon>
        <taxon>Tracheophyta</taxon>
        <taxon>Spermatophyta</taxon>
        <taxon>Magnoliopsida</taxon>
        <taxon>eudicotyledons</taxon>
        <taxon>Gunneridae</taxon>
        <taxon>Pentapetalae</taxon>
        <taxon>asterids</taxon>
        <taxon>campanulids</taxon>
        <taxon>Apiales</taxon>
        <taxon>Apiaceae</taxon>
        <taxon>Apioideae</taxon>
        <taxon>Scandiceae</taxon>
        <taxon>Daucinae</taxon>
        <taxon>Daucus</taxon>
        <taxon>Daucus sect. Daucus</taxon>
    </lineage>
</organism>
<keyword evidence="3" id="KW-0862">Zinc</keyword>
<dbReference type="EMBL" id="CP093347">
    <property type="protein sequence ID" value="WOH00906.1"/>
    <property type="molecule type" value="Genomic_DNA"/>
</dbReference>
<keyword evidence="2 4" id="KW-0863">Zinc-finger</keyword>
<keyword evidence="8" id="KW-1185">Reference proteome</keyword>
<keyword evidence="1" id="KW-0479">Metal-binding</keyword>
<dbReference type="PANTHER" id="PTHR32166:SF81">
    <property type="entry name" value="OS06G0658400 PROTEIN"/>
    <property type="match status" value="1"/>
</dbReference>
<sequence length="333" mass="37713">MSSKKLLNPSKDDKPLWLHVEVLDAPIGGGGNRKWRCRYCNKIVTGSYSKVRAHLLKISNMGVEACKGISDDVYRQIEAEHKRAEEKVAKEAMNVRQRNQCMAYQGGSDLVQPKKRKGALELAFNVADRDEIDKDCAMMFYTGGISFNFARNPFFRNYSLKLANSNVAGYTPPTYNRLRTTLLSQQKQHVQRLVQPVKDSWKKKGASICSDGWCDRQQKPLINIMVASAAGPMFLKSVDASQVKVKDAEYIAALFMEIVEEIGPEHVVQIVTDNASNYKAAGALIETKYPRIFWTPCVVHSNVIIFVTGLLLNFVLTSFLEIWIWSLEFVHWQ</sequence>
<dbReference type="InterPro" id="IPR012337">
    <property type="entry name" value="RNaseH-like_sf"/>
</dbReference>
<dbReference type="InterPro" id="IPR007021">
    <property type="entry name" value="DUF659"/>
</dbReference>
<name>A0AAF1B2C2_DAUCS</name>
<keyword evidence="5" id="KW-1133">Transmembrane helix</keyword>
<proteinExistence type="predicted"/>
<evidence type="ECO:0000259" key="6">
    <source>
        <dbReference type="PROSITE" id="PS50808"/>
    </source>
</evidence>
<reference evidence="7" key="1">
    <citation type="journal article" date="2016" name="Nat. Genet.">
        <title>A high-quality carrot genome assembly provides new insights into carotenoid accumulation and asterid genome evolution.</title>
        <authorList>
            <person name="Iorizzo M."/>
            <person name="Ellison S."/>
            <person name="Senalik D."/>
            <person name="Zeng P."/>
            <person name="Satapoomin P."/>
            <person name="Huang J."/>
            <person name="Bowman M."/>
            <person name="Iovene M."/>
            <person name="Sanseverino W."/>
            <person name="Cavagnaro P."/>
            <person name="Yildiz M."/>
            <person name="Macko-Podgorni A."/>
            <person name="Moranska E."/>
            <person name="Grzebelus E."/>
            <person name="Grzebelus D."/>
            <person name="Ashrafi H."/>
            <person name="Zheng Z."/>
            <person name="Cheng S."/>
            <person name="Spooner D."/>
            <person name="Van Deynze A."/>
            <person name="Simon P."/>
        </authorList>
    </citation>
    <scope>NUCLEOTIDE SEQUENCE</scope>
    <source>
        <tissue evidence="7">Leaf</tissue>
    </source>
</reference>
<evidence type="ECO:0000313" key="8">
    <source>
        <dbReference type="Proteomes" id="UP000077755"/>
    </source>
</evidence>
<feature type="transmembrane region" description="Helical" evidence="5">
    <location>
        <begin position="303"/>
        <end position="325"/>
    </location>
</feature>
<evidence type="ECO:0000313" key="7">
    <source>
        <dbReference type="EMBL" id="WOH00906.1"/>
    </source>
</evidence>
<dbReference type="Proteomes" id="UP000077755">
    <property type="component" value="Chromosome 5"/>
</dbReference>
<protein>
    <recommendedName>
        <fullName evidence="6">BED-type domain-containing protein</fullName>
    </recommendedName>
</protein>
<keyword evidence="5" id="KW-0812">Transmembrane</keyword>
<dbReference type="GO" id="GO:0008270">
    <property type="term" value="F:zinc ion binding"/>
    <property type="evidence" value="ECO:0007669"/>
    <property type="project" value="UniProtKB-KW"/>
</dbReference>
<evidence type="ECO:0000256" key="3">
    <source>
        <dbReference type="ARBA" id="ARBA00022833"/>
    </source>
</evidence>
<dbReference type="KEGG" id="dcr:108221512"/>
<evidence type="ECO:0000256" key="2">
    <source>
        <dbReference type="ARBA" id="ARBA00022771"/>
    </source>
</evidence>